<evidence type="ECO:0000313" key="1">
    <source>
        <dbReference type="EMBL" id="QVV90392.1"/>
    </source>
</evidence>
<dbReference type="EMBL" id="CP075546">
    <property type="protein sequence ID" value="QVV90392.1"/>
    <property type="molecule type" value="Genomic_DNA"/>
</dbReference>
<accession>A0A8E7B4L9</accession>
<sequence length="739" mass="85209">MPGDHALWRDLRFGCDETASGCTEQGKARSQVFGENSLEKSPEEIMTEVMTIHSPFTDVMRRALVMAGDRSFSKVKESGAYQFSNEPDEEGDITQEFWDIAVYLLSNRKPSDAVIKILQKRNKKLKEYQQLDYEALSEIKELAYSYIKTVKTFDSSDEEEIIRHIPFFEKDGKIYLTCISPDDRYSYVHLQDGKVVFSEEERDPFDIATRPPELPVHQDRGTTSYIVGIPRTDLLEKAELLSPGVLYTRIRDHLFRYLDAEEHDYELFVYYILYTWYYSKCSTTPYLRFLGDTGKGKSRFLKVISDLCFYPIRASGASSLSGIMRFKEKWMGTLLIDESDLKGDQSDPLIKYLNLGFEKDNYFILTNKNDLTQIHLFDPFGPKLIAMRQPFQDAATEGRCLSFSPDETTREDIPPELPSRYAQEVAEIRALIARFVLEHWALVSEECMLSCIGKGIEGRLKQMARPLSVILTLFPDGQKRFLRYLNYRQQEIKRTRAESYEGMMFNYVLSLAIGDEDLISDPEFGKYYYEGRIQVITSKMITEGLKCSTRSVSRALGGIGMESKQKRVQTAHGTKNIRAMQIPTRRKWLEIMQRYYYDESGGTIPECPECLRGSEYQVLQAEITGIESFTGLNGCDAEKTCHPGDVLVQPVHEATSPNWSEFPTFLEFAAFHGMSPDLPVHAYVPIPDEDRTELYCRCKGCTVSNRSSPMYWIPDRPYNQVCQKHLDEMKYLYEMENQL</sequence>
<dbReference type="AlphaFoldDB" id="A0A8E7B4L9"/>
<protein>
    <submittedName>
        <fullName evidence="1">Uncharacterized protein</fullName>
    </submittedName>
</protein>
<evidence type="ECO:0000313" key="2">
    <source>
        <dbReference type="Proteomes" id="UP000680656"/>
    </source>
</evidence>
<gene>
    <name evidence="1" type="ORF">KHC33_07890</name>
</gene>
<organism evidence="1 2">
    <name type="scientific">Methanospirillum purgamenti</name>
    <dbReference type="NCBI Taxonomy" id="2834276"/>
    <lineage>
        <taxon>Archaea</taxon>
        <taxon>Methanobacteriati</taxon>
        <taxon>Methanobacteriota</taxon>
        <taxon>Stenosarchaea group</taxon>
        <taxon>Methanomicrobia</taxon>
        <taxon>Methanomicrobiales</taxon>
        <taxon>Methanospirillaceae</taxon>
        <taxon>Methanospirillum</taxon>
    </lineage>
</organism>
<proteinExistence type="predicted"/>
<name>A0A8E7B4L9_9EURY</name>
<dbReference type="KEGG" id="mrtj:KHC33_07890"/>
<reference evidence="1 2" key="1">
    <citation type="submission" date="2021-05" db="EMBL/GenBank/DDBJ databases">
        <title>A novel Methanospirillum isolate from a pyrite-forming mixed culture.</title>
        <authorList>
            <person name="Bunk B."/>
            <person name="Sproer C."/>
            <person name="Spring S."/>
            <person name="Pester M."/>
        </authorList>
    </citation>
    <scope>NUCLEOTIDE SEQUENCE [LARGE SCALE GENOMIC DNA]</scope>
    <source>
        <strain evidence="1 2">J.3.6.1-F.2.7.3</strain>
    </source>
</reference>
<dbReference type="RefSeq" id="WP_214421163.1">
    <property type="nucleotide sequence ID" value="NZ_CP075546.1"/>
</dbReference>
<keyword evidence="2" id="KW-1185">Reference proteome</keyword>
<dbReference type="GeneID" id="65097096"/>
<dbReference type="Proteomes" id="UP000680656">
    <property type="component" value="Chromosome"/>
</dbReference>